<dbReference type="GO" id="GO:0000290">
    <property type="term" value="P:deadenylation-dependent decapping of nuclear-transcribed mRNA"/>
    <property type="evidence" value="ECO:0007669"/>
    <property type="project" value="InterPro"/>
</dbReference>
<evidence type="ECO:0000256" key="3">
    <source>
        <dbReference type="ARBA" id="ARBA00005279"/>
    </source>
</evidence>
<gene>
    <name evidence="13" type="ORF">BV898_15170</name>
</gene>
<dbReference type="Pfam" id="PF00293">
    <property type="entry name" value="NUDIX"/>
    <property type="match status" value="1"/>
</dbReference>
<evidence type="ECO:0000256" key="8">
    <source>
        <dbReference type="ARBA" id="ARBA00023211"/>
    </source>
</evidence>
<reference evidence="14" key="1">
    <citation type="submission" date="2017-01" db="EMBL/GenBank/DDBJ databases">
        <title>Comparative genomics of anhydrobiosis in the tardigrade Hypsibius dujardini.</title>
        <authorList>
            <person name="Yoshida Y."/>
            <person name="Koutsovoulos G."/>
            <person name="Laetsch D."/>
            <person name="Stevens L."/>
            <person name="Kumar S."/>
            <person name="Horikawa D."/>
            <person name="Ishino K."/>
            <person name="Komine S."/>
            <person name="Tomita M."/>
            <person name="Blaxter M."/>
            <person name="Arakawa K."/>
        </authorList>
    </citation>
    <scope>NUCLEOTIDE SEQUENCE [LARGE SCALE GENOMIC DNA]</scope>
    <source>
        <strain evidence="14">Z151</strain>
    </source>
</reference>
<dbReference type="InterPro" id="IPR044099">
    <property type="entry name" value="Dcp2_NUDIX"/>
</dbReference>
<keyword evidence="7" id="KW-0694">RNA-binding</keyword>
<comment type="subcellular location">
    <subcellularLocation>
        <location evidence="2">Cytoplasm</location>
    </subcellularLocation>
</comment>
<evidence type="ECO:0000256" key="10">
    <source>
        <dbReference type="ARBA" id="ARBA00078183"/>
    </source>
</evidence>
<dbReference type="GO" id="GO:0000932">
    <property type="term" value="C:P-body"/>
    <property type="evidence" value="ECO:0007669"/>
    <property type="project" value="TreeGrafter"/>
</dbReference>
<evidence type="ECO:0000256" key="5">
    <source>
        <dbReference type="ARBA" id="ARBA00022723"/>
    </source>
</evidence>
<dbReference type="AlphaFoldDB" id="A0A9X6RK61"/>
<protein>
    <recommendedName>
        <fullName evidence="10">mRNA-decapping enzyme 2</fullName>
    </recommendedName>
</protein>
<dbReference type="InterPro" id="IPR000086">
    <property type="entry name" value="NUDIX_hydrolase_dom"/>
</dbReference>
<evidence type="ECO:0000256" key="6">
    <source>
        <dbReference type="ARBA" id="ARBA00022801"/>
    </source>
</evidence>
<dbReference type="SUPFAM" id="SSF55811">
    <property type="entry name" value="Nudix"/>
    <property type="match status" value="1"/>
</dbReference>
<dbReference type="Pfam" id="PF05026">
    <property type="entry name" value="DCP2"/>
    <property type="match status" value="1"/>
</dbReference>
<dbReference type="PROSITE" id="PS51462">
    <property type="entry name" value="NUDIX"/>
    <property type="match status" value="1"/>
</dbReference>
<evidence type="ECO:0000259" key="12">
    <source>
        <dbReference type="PROSITE" id="PS51462"/>
    </source>
</evidence>
<dbReference type="FunFam" id="3.90.79.10:FF:000003">
    <property type="entry name" value="M7GpppN-mRNA hydrolase isoform 2"/>
    <property type="match status" value="1"/>
</dbReference>
<dbReference type="PROSITE" id="PS00893">
    <property type="entry name" value="NUDIX_BOX"/>
    <property type="match status" value="1"/>
</dbReference>
<dbReference type="SMART" id="SM01125">
    <property type="entry name" value="DCP2"/>
    <property type="match status" value="1"/>
</dbReference>
<comment type="cofactor">
    <cofactor evidence="1">
        <name>Mn(2+)</name>
        <dbReference type="ChEBI" id="CHEBI:29035"/>
    </cofactor>
</comment>
<evidence type="ECO:0000256" key="2">
    <source>
        <dbReference type="ARBA" id="ARBA00004496"/>
    </source>
</evidence>
<name>A0A9X6RK61_HYPEX</name>
<feature type="region of interest" description="Disordered" evidence="11">
    <location>
        <begin position="253"/>
        <end position="293"/>
    </location>
</feature>
<dbReference type="PANTHER" id="PTHR23114">
    <property type="entry name" value="M7GPPPN-MRNA HYDROLASE"/>
    <property type="match status" value="1"/>
</dbReference>
<dbReference type="Gene3D" id="3.90.79.10">
    <property type="entry name" value="Nucleoside Triphosphate Pyrophosphohydrolase"/>
    <property type="match status" value="1"/>
</dbReference>
<dbReference type="InterPro" id="IPR015797">
    <property type="entry name" value="NUDIX_hydrolase-like_dom_sf"/>
</dbReference>
<organism evidence="13 14">
    <name type="scientific">Hypsibius exemplaris</name>
    <name type="common">Freshwater tardigrade</name>
    <dbReference type="NCBI Taxonomy" id="2072580"/>
    <lineage>
        <taxon>Eukaryota</taxon>
        <taxon>Metazoa</taxon>
        <taxon>Ecdysozoa</taxon>
        <taxon>Tardigrada</taxon>
        <taxon>Eutardigrada</taxon>
        <taxon>Parachela</taxon>
        <taxon>Hypsibioidea</taxon>
        <taxon>Hypsibiidae</taxon>
        <taxon>Hypsibius</taxon>
    </lineage>
</organism>
<dbReference type="GO" id="GO:0030145">
    <property type="term" value="F:manganese ion binding"/>
    <property type="evidence" value="ECO:0007669"/>
    <property type="project" value="InterPro"/>
</dbReference>
<evidence type="ECO:0000256" key="1">
    <source>
        <dbReference type="ARBA" id="ARBA00001936"/>
    </source>
</evidence>
<keyword evidence="4" id="KW-0963">Cytoplasm</keyword>
<keyword evidence="5" id="KW-0479">Metal-binding</keyword>
<comment type="similarity">
    <text evidence="3">Belongs to the Nudix hydrolase family. DCP2 subfamily.</text>
</comment>
<dbReference type="GO" id="GO:0140933">
    <property type="term" value="F:5'-(N(7)-methylguanosine 5'-triphospho)-[mRNA] hydrolase activity"/>
    <property type="evidence" value="ECO:0007669"/>
    <property type="project" value="UniProtKB-EC"/>
</dbReference>
<comment type="caution">
    <text evidence="13">The sequence shown here is derived from an EMBL/GenBank/DDBJ whole genome shotgun (WGS) entry which is preliminary data.</text>
</comment>
<dbReference type="GO" id="GO:0000184">
    <property type="term" value="P:nuclear-transcribed mRNA catabolic process, nonsense-mediated decay"/>
    <property type="evidence" value="ECO:0007669"/>
    <property type="project" value="InterPro"/>
</dbReference>
<proteinExistence type="inferred from homology"/>
<evidence type="ECO:0000313" key="13">
    <source>
        <dbReference type="EMBL" id="OWA50660.1"/>
    </source>
</evidence>
<evidence type="ECO:0000256" key="9">
    <source>
        <dbReference type="ARBA" id="ARBA00047661"/>
    </source>
</evidence>
<evidence type="ECO:0000256" key="7">
    <source>
        <dbReference type="ARBA" id="ARBA00022884"/>
    </source>
</evidence>
<accession>A0A9X6RK61</accession>
<comment type="catalytic activity">
    <reaction evidence="9">
        <text>a 5'-end (N(7)-methyl 5'-triphosphoguanosine)-ribonucleoside in mRNA + H2O = N(7)-methyl-GDP + a 5'-end phospho-ribonucleoside in mRNA + 2 H(+)</text>
        <dbReference type="Rhea" id="RHEA:67484"/>
        <dbReference type="Rhea" id="RHEA-COMP:15692"/>
        <dbReference type="Rhea" id="RHEA-COMP:17167"/>
        <dbReference type="ChEBI" id="CHEBI:15377"/>
        <dbReference type="ChEBI" id="CHEBI:15378"/>
        <dbReference type="ChEBI" id="CHEBI:63714"/>
        <dbReference type="ChEBI" id="CHEBI:138282"/>
        <dbReference type="ChEBI" id="CHEBI:156461"/>
        <dbReference type="EC" id="3.6.1.62"/>
    </reaction>
    <physiologicalReaction direction="left-to-right" evidence="9">
        <dbReference type="Rhea" id="RHEA:67485"/>
    </physiologicalReaction>
</comment>
<dbReference type="CDD" id="cd03672">
    <property type="entry name" value="NUDIX_Dcp2p_Nudt20"/>
    <property type="match status" value="1"/>
</dbReference>
<dbReference type="GO" id="GO:0003723">
    <property type="term" value="F:RNA binding"/>
    <property type="evidence" value="ECO:0007669"/>
    <property type="project" value="UniProtKB-KW"/>
</dbReference>
<dbReference type="EMBL" id="MTYJ01000199">
    <property type="protein sequence ID" value="OWA50660.1"/>
    <property type="molecule type" value="Genomic_DNA"/>
</dbReference>
<dbReference type="InterPro" id="IPR020084">
    <property type="entry name" value="NUDIX_hydrolase_CS"/>
</dbReference>
<dbReference type="Proteomes" id="UP000192578">
    <property type="component" value="Unassembled WGS sequence"/>
</dbReference>
<keyword evidence="6 13" id="KW-0378">Hydrolase</keyword>
<feature type="compositionally biased region" description="Polar residues" evidence="11">
    <location>
        <begin position="269"/>
        <end position="286"/>
    </location>
</feature>
<dbReference type="InterPro" id="IPR007722">
    <property type="entry name" value="DCP2_BoxA"/>
</dbReference>
<dbReference type="SUPFAM" id="SSF140586">
    <property type="entry name" value="Dcp2 domain-like"/>
    <property type="match status" value="1"/>
</dbReference>
<evidence type="ECO:0000313" key="14">
    <source>
        <dbReference type="Proteomes" id="UP000192578"/>
    </source>
</evidence>
<feature type="domain" description="Nudix hydrolase" evidence="12">
    <location>
        <begin position="101"/>
        <end position="230"/>
    </location>
</feature>
<keyword evidence="14" id="KW-1185">Reference proteome</keyword>
<dbReference type="OrthoDB" id="18996at2759"/>
<dbReference type="InterPro" id="IPR036189">
    <property type="entry name" value="DCP2_BoxA_sf"/>
</dbReference>
<evidence type="ECO:0000256" key="11">
    <source>
        <dbReference type="SAM" id="MobiDB-lite"/>
    </source>
</evidence>
<sequence length="406" mass="46330">MTNFTTSHNFTAGIPISVLDDCCLRFLGELDSEDFKDSVRVFFKIEEAHWFYLDHFCESNPVLPKVPLRDFCEIVCHHFPQLQRFVEYLDEYWKTWKQYKASIPTAGAILLDESLEYVLVLESFPGRRWGFPKGKKNNNESMQECAVREVFEETGYDITQKITPDEYLELAYEDMFVQLFIVHGISRDTVFQPQTKGEVKSFEWMLVKELPGATGPQNPNPRFKSSGFYMIRPFVNPLKRWIEMNRKVILGTDNVPPPPPITIREPSRRTSSTTYPKNVKPGSTSAPLEHLLPHLSPPTKVLVPLSVQKNAAAKPIAASSPTKAVSKSLPKPEALPKIRILRKDERLDEIDYALDRDTNPESQPQTGSSGKRIAFPAFVYPDFVPVAWTPGSLKLDARLILNALKW</sequence>
<keyword evidence="8" id="KW-0464">Manganese</keyword>
<evidence type="ECO:0000256" key="4">
    <source>
        <dbReference type="ARBA" id="ARBA00022490"/>
    </source>
</evidence>
<dbReference type="Gene3D" id="1.10.10.1050">
    <property type="entry name" value="Dcp2, box A domain"/>
    <property type="match status" value="1"/>
</dbReference>
<dbReference type="PANTHER" id="PTHR23114:SF17">
    <property type="entry name" value="M7GPPPN-MRNA HYDROLASE"/>
    <property type="match status" value="1"/>
</dbReference>